<accession>A0A0F9QV95</accession>
<reference evidence="1" key="1">
    <citation type="journal article" date="2015" name="Nature">
        <title>Complex archaea that bridge the gap between prokaryotes and eukaryotes.</title>
        <authorList>
            <person name="Spang A."/>
            <person name="Saw J.H."/>
            <person name="Jorgensen S.L."/>
            <person name="Zaremba-Niedzwiedzka K."/>
            <person name="Martijn J."/>
            <person name="Lind A.E."/>
            <person name="van Eijk R."/>
            <person name="Schleper C."/>
            <person name="Guy L."/>
            <person name="Ettema T.J."/>
        </authorList>
    </citation>
    <scope>NUCLEOTIDE SEQUENCE</scope>
</reference>
<evidence type="ECO:0000313" key="1">
    <source>
        <dbReference type="EMBL" id="KKN46339.1"/>
    </source>
</evidence>
<protein>
    <submittedName>
        <fullName evidence="1">Uncharacterized protein</fullName>
    </submittedName>
</protein>
<dbReference type="Pfam" id="PF06934">
    <property type="entry name" value="CTI"/>
    <property type="match status" value="1"/>
</dbReference>
<proteinExistence type="predicted"/>
<name>A0A0F9QV95_9ZZZZ</name>
<dbReference type="EMBL" id="LAZR01001336">
    <property type="protein sequence ID" value="KKN46339.1"/>
    <property type="molecule type" value="Genomic_DNA"/>
</dbReference>
<organism evidence="1">
    <name type="scientific">marine sediment metagenome</name>
    <dbReference type="NCBI Taxonomy" id="412755"/>
    <lineage>
        <taxon>unclassified sequences</taxon>
        <taxon>metagenomes</taxon>
        <taxon>ecological metagenomes</taxon>
    </lineage>
</organism>
<dbReference type="AlphaFoldDB" id="A0A0F9QV95"/>
<gene>
    <name evidence="1" type="ORF">LCGC14_0674070</name>
</gene>
<dbReference type="InterPro" id="IPR010706">
    <property type="entry name" value="Fatty_acid_cis-trans_isomerase"/>
</dbReference>
<comment type="caution">
    <text evidence="1">The sequence shown here is derived from an EMBL/GenBank/DDBJ whole genome shotgun (WGS) entry which is preliminary data.</text>
</comment>
<sequence>AAIWYLNNEQQVNAFAEQLPMMQIEADYGALKSKFGIRRTHPQFWQYSDILHDTAKKYRGIEYGMFDYNRLENR</sequence>
<feature type="non-terminal residue" evidence="1">
    <location>
        <position position="1"/>
    </location>
</feature>